<dbReference type="EMBL" id="JXTC01000162">
    <property type="protein sequence ID" value="PON84422.1"/>
    <property type="molecule type" value="Genomic_DNA"/>
</dbReference>
<evidence type="ECO:0000313" key="1">
    <source>
        <dbReference type="EMBL" id="PON84422.1"/>
    </source>
</evidence>
<name>A0A2P5EFX1_TREOI</name>
<organism evidence="1 2">
    <name type="scientific">Trema orientale</name>
    <name type="common">Charcoal tree</name>
    <name type="synonym">Celtis orientalis</name>
    <dbReference type="NCBI Taxonomy" id="63057"/>
    <lineage>
        <taxon>Eukaryota</taxon>
        <taxon>Viridiplantae</taxon>
        <taxon>Streptophyta</taxon>
        <taxon>Embryophyta</taxon>
        <taxon>Tracheophyta</taxon>
        <taxon>Spermatophyta</taxon>
        <taxon>Magnoliopsida</taxon>
        <taxon>eudicotyledons</taxon>
        <taxon>Gunneridae</taxon>
        <taxon>Pentapetalae</taxon>
        <taxon>rosids</taxon>
        <taxon>fabids</taxon>
        <taxon>Rosales</taxon>
        <taxon>Cannabaceae</taxon>
        <taxon>Trema</taxon>
    </lineage>
</organism>
<keyword evidence="2" id="KW-1185">Reference proteome</keyword>
<reference evidence="2" key="1">
    <citation type="submission" date="2016-06" db="EMBL/GenBank/DDBJ databases">
        <title>Parallel loss of symbiosis genes in relatives of nitrogen-fixing non-legume Parasponia.</title>
        <authorList>
            <person name="Van Velzen R."/>
            <person name="Holmer R."/>
            <person name="Bu F."/>
            <person name="Rutten L."/>
            <person name="Van Zeijl A."/>
            <person name="Liu W."/>
            <person name="Santuari L."/>
            <person name="Cao Q."/>
            <person name="Sharma T."/>
            <person name="Shen D."/>
            <person name="Roswanjaya Y."/>
            <person name="Wardhani T."/>
            <person name="Kalhor M.S."/>
            <person name="Jansen J."/>
            <person name="Van den Hoogen J."/>
            <person name="Gungor B."/>
            <person name="Hartog M."/>
            <person name="Hontelez J."/>
            <person name="Verver J."/>
            <person name="Yang W.-C."/>
            <person name="Schijlen E."/>
            <person name="Repin R."/>
            <person name="Schilthuizen M."/>
            <person name="Schranz E."/>
            <person name="Heidstra R."/>
            <person name="Miyata K."/>
            <person name="Fedorova E."/>
            <person name="Kohlen W."/>
            <person name="Bisseling T."/>
            <person name="Smit S."/>
            <person name="Geurts R."/>
        </authorList>
    </citation>
    <scope>NUCLEOTIDE SEQUENCE [LARGE SCALE GENOMIC DNA]</scope>
    <source>
        <strain evidence="2">cv. RG33-2</strain>
    </source>
</reference>
<proteinExistence type="predicted"/>
<evidence type="ECO:0000313" key="2">
    <source>
        <dbReference type="Proteomes" id="UP000237000"/>
    </source>
</evidence>
<dbReference type="AlphaFoldDB" id="A0A2P5EFX1"/>
<accession>A0A2P5EFX1</accession>
<dbReference type="OrthoDB" id="10394802at2759"/>
<dbReference type="Proteomes" id="UP000237000">
    <property type="component" value="Unassembled WGS sequence"/>
</dbReference>
<sequence>MPRWDIFRINEKLALLQKGLYVRRRGPALEDTKRLFLYRVRSDIFWPSWALASSLISFSNRRYTPYISSFPIIQRLRSSGCHVGPVGLFFCRFDNCMRAICHLIALFS</sequence>
<protein>
    <submittedName>
        <fullName evidence="1">Uncharacterized protein</fullName>
    </submittedName>
</protein>
<gene>
    <name evidence="1" type="ORF">TorRG33x02_197550</name>
</gene>
<comment type="caution">
    <text evidence="1">The sequence shown here is derived from an EMBL/GenBank/DDBJ whole genome shotgun (WGS) entry which is preliminary data.</text>
</comment>
<dbReference type="InParanoid" id="A0A2P5EFX1"/>